<keyword evidence="2 10" id="KW-0489">Methyltransferase</keyword>
<dbReference type="VEuPathDB" id="TrichDB:TVAG_127190"/>
<evidence type="ECO:0000256" key="1">
    <source>
        <dbReference type="ARBA" id="ARBA00004123"/>
    </source>
</evidence>
<sequence length="347" mass="39865">MSIKDFIVNTVADGYNLTKTTSLKERAESSTFHLREFNNWVKSWLILKYCPQQNANILDLACGKGGDIPKYKLKNPAFIAFADISDESVKECYRKYKPLSDKIKAQFIIGDSFNCNLKSLLPKITFHYSSCQFALHYAFKSQEMAEKAVANLTDQLLPGRYISITTVNACRLVRLFRERYDRYPPGDETSDTISNDLYLAKRNFDLKNIPPFGAGYIFYLKNAVNSIEEYLVHPKVLIDLFKAKNCELVYNKGFQEFYYEACNSNPEAKDLYIKLLTKKTKDFSGAAMTYSEWDIIWLYSIFVFVKSGDPTEIPKNVKRYPKVSNEMSYLDAETGESKTVIVPDNPI</sequence>
<dbReference type="GO" id="GO:0006370">
    <property type="term" value="P:7-methylguanosine mRNA capping"/>
    <property type="evidence" value="ECO:0000318"/>
    <property type="project" value="GO_Central"/>
</dbReference>
<evidence type="ECO:0000256" key="4">
    <source>
        <dbReference type="ARBA" id="ARBA00022679"/>
    </source>
</evidence>
<dbReference type="KEGG" id="tva:4769165"/>
<dbReference type="Gene3D" id="3.40.50.150">
    <property type="entry name" value="Vaccinia Virus protein VP39"/>
    <property type="match status" value="1"/>
</dbReference>
<comment type="similarity">
    <text evidence="10">Belongs to the class I-like SAM-binding methyltransferase superfamily. mRNA cap 0 methyltransferase family.</text>
</comment>
<feature type="binding site" evidence="11">
    <location>
        <position position="137"/>
    </location>
    <ligand>
        <name>S-adenosyl-L-methionine</name>
        <dbReference type="ChEBI" id="CHEBI:59789"/>
    </ligand>
</feature>
<keyword evidence="6 10" id="KW-0694">RNA-binding</keyword>
<evidence type="ECO:0000256" key="8">
    <source>
        <dbReference type="ARBA" id="ARBA00023242"/>
    </source>
</evidence>
<dbReference type="RefSeq" id="XP_001323436.1">
    <property type="nucleotide sequence ID" value="XM_001323401.1"/>
</dbReference>
<dbReference type="Proteomes" id="UP000001542">
    <property type="component" value="Unassembled WGS sequence"/>
</dbReference>
<dbReference type="InterPro" id="IPR016899">
    <property type="entry name" value="mRNA_G-N7_MeTrfase_euk"/>
</dbReference>
<dbReference type="GO" id="GO:0005634">
    <property type="term" value="C:nucleus"/>
    <property type="evidence" value="ECO:0000318"/>
    <property type="project" value="GO_Central"/>
</dbReference>
<keyword evidence="3 10" id="KW-0507">mRNA processing</keyword>
<dbReference type="EC" id="2.1.1.56" evidence="10"/>
<evidence type="ECO:0000256" key="3">
    <source>
        <dbReference type="ARBA" id="ARBA00022664"/>
    </source>
</evidence>
<comment type="catalytic activity">
    <reaction evidence="9">
        <text>a 5'-end (5'-triphosphoguanosine)-ribonucleoside in mRNA + S-adenosyl-L-methionine = a 5'-end (N(7)-methyl 5'-triphosphoguanosine)-ribonucleoside in mRNA + S-adenosyl-L-homocysteine</text>
        <dbReference type="Rhea" id="RHEA:67008"/>
        <dbReference type="Rhea" id="RHEA-COMP:17166"/>
        <dbReference type="Rhea" id="RHEA-COMP:17167"/>
        <dbReference type="ChEBI" id="CHEBI:57856"/>
        <dbReference type="ChEBI" id="CHEBI:59789"/>
        <dbReference type="ChEBI" id="CHEBI:156461"/>
        <dbReference type="ChEBI" id="CHEBI:167617"/>
        <dbReference type="EC" id="2.1.1.56"/>
    </reaction>
</comment>
<dbReference type="FunFam" id="3.40.50.150:FF:000931">
    <property type="entry name" value="mRNA cap guanine-N7 methyltransferase"/>
    <property type="match status" value="1"/>
</dbReference>
<dbReference type="FunCoup" id="A2E7Y7">
    <property type="interactions" value="813"/>
</dbReference>
<feature type="binding site" evidence="11">
    <location>
        <position position="111"/>
    </location>
    <ligand>
        <name>S-adenosyl-L-methionine</name>
        <dbReference type="ChEBI" id="CHEBI:59789"/>
    </ligand>
</feature>
<dbReference type="InterPro" id="IPR029063">
    <property type="entry name" value="SAM-dependent_MTases_sf"/>
</dbReference>
<evidence type="ECO:0000259" key="12">
    <source>
        <dbReference type="PROSITE" id="PS51562"/>
    </source>
</evidence>
<dbReference type="AlphaFoldDB" id="A2E7Y7"/>
<evidence type="ECO:0000256" key="11">
    <source>
        <dbReference type="PIRSR" id="PIRSR028762-1"/>
    </source>
</evidence>
<dbReference type="InParanoid" id="A2E7Y7"/>
<evidence type="ECO:0000256" key="2">
    <source>
        <dbReference type="ARBA" id="ARBA00022603"/>
    </source>
</evidence>
<name>A2E7Y7_TRIV3</name>
<dbReference type="GO" id="GO:0004482">
    <property type="term" value="F:mRNA 5'-cap (guanine-N7-)-methyltransferase activity"/>
    <property type="evidence" value="ECO:0000318"/>
    <property type="project" value="GO_Central"/>
</dbReference>
<dbReference type="SMR" id="A2E7Y7"/>
<comment type="subcellular location">
    <subcellularLocation>
        <location evidence="1 10">Nucleus</location>
    </subcellularLocation>
</comment>
<evidence type="ECO:0000313" key="13">
    <source>
        <dbReference type="EMBL" id="EAY11213.1"/>
    </source>
</evidence>
<protein>
    <recommendedName>
        <fullName evidence="10">mRNA cap guanine-N(7) methyltransferase</fullName>
        <ecNumber evidence="10">2.1.1.56</ecNumber>
    </recommendedName>
    <alternativeName>
        <fullName evidence="10">mRNA (guanine-N(7))-methyltransferase</fullName>
    </alternativeName>
    <alternativeName>
        <fullName evidence="10">mRNA cap methyltransferase</fullName>
    </alternativeName>
</protein>
<accession>A2E7Y7</accession>
<dbReference type="InterPro" id="IPR004971">
    <property type="entry name" value="mRNA_G-N7_MeTrfase_dom"/>
</dbReference>
<keyword evidence="14" id="KW-1185">Reference proteome</keyword>
<dbReference type="Pfam" id="PF03291">
    <property type="entry name" value="mRNA_G-N7_MeTrfase"/>
    <property type="match status" value="1"/>
</dbReference>
<keyword evidence="7 10" id="KW-0506">mRNA capping</keyword>
<keyword evidence="5 10" id="KW-0949">S-adenosyl-L-methionine</keyword>
<feature type="binding site" evidence="11">
    <location>
        <position position="83"/>
    </location>
    <ligand>
        <name>S-adenosyl-L-methionine</name>
        <dbReference type="ChEBI" id="CHEBI:59789"/>
    </ligand>
</feature>
<dbReference type="STRING" id="5722.A2E7Y7"/>
<feature type="binding site" evidence="11">
    <location>
        <position position="132"/>
    </location>
    <ligand>
        <name>S-adenosyl-L-methionine</name>
        <dbReference type="ChEBI" id="CHEBI:59789"/>
    </ligand>
</feature>
<dbReference type="OrthoDB" id="10248867at2759"/>
<reference evidence="13" key="1">
    <citation type="submission" date="2006-10" db="EMBL/GenBank/DDBJ databases">
        <authorList>
            <person name="Amadeo P."/>
            <person name="Zhao Q."/>
            <person name="Wortman J."/>
            <person name="Fraser-Liggett C."/>
            <person name="Carlton J."/>
        </authorList>
    </citation>
    <scope>NUCLEOTIDE SEQUENCE</scope>
    <source>
        <strain evidence="13">G3</strain>
    </source>
</reference>
<dbReference type="GO" id="GO:0003723">
    <property type="term" value="F:RNA binding"/>
    <property type="evidence" value="ECO:0007669"/>
    <property type="project" value="UniProtKB-KW"/>
</dbReference>
<dbReference type="SUPFAM" id="SSF53335">
    <property type="entry name" value="S-adenosyl-L-methionine-dependent methyltransferases"/>
    <property type="match status" value="1"/>
</dbReference>
<dbReference type="EMBL" id="DS113323">
    <property type="protein sequence ID" value="EAY11213.1"/>
    <property type="molecule type" value="Genomic_DNA"/>
</dbReference>
<dbReference type="PANTHER" id="PTHR12189">
    <property type="entry name" value="MRNA GUANINE-7- METHYLTRANSFERASE"/>
    <property type="match status" value="1"/>
</dbReference>
<dbReference type="PANTHER" id="PTHR12189:SF2">
    <property type="entry name" value="MRNA CAP GUANINE-N7 METHYLTRANSFERASE"/>
    <property type="match status" value="1"/>
</dbReference>
<dbReference type="PROSITE" id="PS51562">
    <property type="entry name" value="RNA_CAP0_MT"/>
    <property type="match status" value="1"/>
</dbReference>
<proteinExistence type="inferred from homology"/>
<dbReference type="PIRSF" id="PIRSF028762">
    <property type="entry name" value="ABD1"/>
    <property type="match status" value="1"/>
</dbReference>
<dbReference type="VEuPathDB" id="TrichDB:TVAGG3_0213620"/>
<evidence type="ECO:0000256" key="10">
    <source>
        <dbReference type="PIRNR" id="PIRNR028762"/>
    </source>
</evidence>
<reference evidence="13" key="2">
    <citation type="journal article" date="2007" name="Science">
        <title>Draft genome sequence of the sexually transmitted pathogen Trichomonas vaginalis.</title>
        <authorList>
            <person name="Carlton J.M."/>
            <person name="Hirt R.P."/>
            <person name="Silva J.C."/>
            <person name="Delcher A.L."/>
            <person name="Schatz M."/>
            <person name="Zhao Q."/>
            <person name="Wortman J.R."/>
            <person name="Bidwell S.L."/>
            <person name="Alsmark U.C.M."/>
            <person name="Besteiro S."/>
            <person name="Sicheritz-Ponten T."/>
            <person name="Noel C.J."/>
            <person name="Dacks J.B."/>
            <person name="Foster P.G."/>
            <person name="Simillion C."/>
            <person name="Van de Peer Y."/>
            <person name="Miranda-Saavedra D."/>
            <person name="Barton G.J."/>
            <person name="Westrop G.D."/>
            <person name="Mueller S."/>
            <person name="Dessi D."/>
            <person name="Fiori P.L."/>
            <person name="Ren Q."/>
            <person name="Paulsen I."/>
            <person name="Zhang H."/>
            <person name="Bastida-Corcuera F.D."/>
            <person name="Simoes-Barbosa A."/>
            <person name="Brown M.T."/>
            <person name="Hayes R.D."/>
            <person name="Mukherjee M."/>
            <person name="Okumura C.Y."/>
            <person name="Schneider R."/>
            <person name="Smith A.J."/>
            <person name="Vanacova S."/>
            <person name="Villalvazo M."/>
            <person name="Haas B.J."/>
            <person name="Pertea M."/>
            <person name="Feldblyum T.V."/>
            <person name="Utterback T.R."/>
            <person name="Shu C.L."/>
            <person name="Osoegawa K."/>
            <person name="de Jong P.J."/>
            <person name="Hrdy I."/>
            <person name="Horvathova L."/>
            <person name="Zubacova Z."/>
            <person name="Dolezal P."/>
            <person name="Malik S.B."/>
            <person name="Logsdon J.M. Jr."/>
            <person name="Henze K."/>
            <person name="Gupta A."/>
            <person name="Wang C.C."/>
            <person name="Dunne R.L."/>
            <person name="Upcroft J.A."/>
            <person name="Upcroft P."/>
            <person name="White O."/>
            <person name="Salzberg S.L."/>
            <person name="Tang P."/>
            <person name="Chiu C.-H."/>
            <person name="Lee Y.-S."/>
            <person name="Embley T.M."/>
            <person name="Coombs G.H."/>
            <person name="Mottram J.C."/>
            <person name="Tachezy J."/>
            <person name="Fraser-Liggett C.M."/>
            <person name="Johnson P.J."/>
        </authorList>
    </citation>
    <scope>NUCLEOTIDE SEQUENCE [LARGE SCALE GENOMIC DNA]</scope>
    <source>
        <strain evidence="13">G3</strain>
    </source>
</reference>
<organism evidence="13 14">
    <name type="scientific">Trichomonas vaginalis (strain ATCC PRA-98 / G3)</name>
    <dbReference type="NCBI Taxonomy" id="412133"/>
    <lineage>
        <taxon>Eukaryota</taxon>
        <taxon>Metamonada</taxon>
        <taxon>Parabasalia</taxon>
        <taxon>Trichomonadida</taxon>
        <taxon>Trichomonadidae</taxon>
        <taxon>Trichomonas</taxon>
    </lineage>
</organism>
<dbReference type="OMA" id="LITGDCF"/>
<evidence type="ECO:0000313" key="14">
    <source>
        <dbReference type="Proteomes" id="UP000001542"/>
    </source>
</evidence>
<keyword evidence="4 10" id="KW-0808">Transferase</keyword>
<keyword evidence="8 10" id="KW-0539">Nucleus</keyword>
<dbReference type="eggNOG" id="KOG1975">
    <property type="taxonomic scope" value="Eukaryota"/>
</dbReference>
<feature type="binding site" evidence="11">
    <location>
        <position position="61"/>
    </location>
    <ligand>
        <name>S-adenosyl-L-methionine</name>
        <dbReference type="ChEBI" id="CHEBI:59789"/>
    </ligand>
</feature>
<gene>
    <name evidence="13" type="ORF">TVAG_127190</name>
</gene>
<evidence type="ECO:0000256" key="9">
    <source>
        <dbReference type="ARBA" id="ARBA00044712"/>
    </source>
</evidence>
<evidence type="ECO:0000256" key="5">
    <source>
        <dbReference type="ARBA" id="ARBA00022691"/>
    </source>
</evidence>
<evidence type="ECO:0000256" key="7">
    <source>
        <dbReference type="ARBA" id="ARBA00023042"/>
    </source>
</evidence>
<dbReference type="InterPro" id="IPR039753">
    <property type="entry name" value="RG7MT1"/>
</dbReference>
<feature type="domain" description="MRNA cap 0 methyltransferase" evidence="12">
    <location>
        <begin position="29"/>
        <end position="307"/>
    </location>
</feature>
<evidence type="ECO:0000256" key="6">
    <source>
        <dbReference type="ARBA" id="ARBA00022884"/>
    </source>
</evidence>
<feature type="binding site" evidence="11">
    <location>
        <position position="42"/>
    </location>
    <ligand>
        <name>S-adenosyl-L-methionine</name>
        <dbReference type="ChEBI" id="CHEBI:59789"/>
    </ligand>
</feature>